<evidence type="ECO:0000256" key="1">
    <source>
        <dbReference type="SAM" id="MobiDB-lite"/>
    </source>
</evidence>
<protein>
    <recommendedName>
        <fullName evidence="2">Competence protein CoiA nuclease-like domain-containing protein</fullName>
    </recommendedName>
</protein>
<name>A0A1I5TW89_9RHOB</name>
<evidence type="ECO:0000259" key="2">
    <source>
        <dbReference type="Pfam" id="PF06054"/>
    </source>
</evidence>
<feature type="region of interest" description="Disordered" evidence="1">
    <location>
        <begin position="1"/>
        <end position="20"/>
    </location>
</feature>
<organism evidence="3 4">
    <name type="scientific">Tranquillimonas alkanivorans</name>
    <dbReference type="NCBI Taxonomy" id="441119"/>
    <lineage>
        <taxon>Bacteria</taxon>
        <taxon>Pseudomonadati</taxon>
        <taxon>Pseudomonadota</taxon>
        <taxon>Alphaproteobacteria</taxon>
        <taxon>Rhodobacterales</taxon>
        <taxon>Roseobacteraceae</taxon>
        <taxon>Tranquillimonas</taxon>
    </lineage>
</organism>
<keyword evidence="4" id="KW-1185">Reference proteome</keyword>
<sequence>MQPGASQIETPVETSPELTSGGRLARIAVPSDPEMLAALPAAVGIRGRDAVVRRAVRAAYEGLDQKAAVGIPDAARLIRAEELVNMSRHELHELRAADNLRCACCGGIVRARVPNHSETTSVSTIVGDEVVTIQLSLPWFQHAGGLAGHCPWSNGKAESLSEDEIKARIYQGRQESELHVYLKARVESILRQDPDFGTPLIEQRVQVGRDYRQADILVSHRSGRQFAVEIQVSPPLVSDIRNRSNYYADRGVQVLWITPEATSERLRAGFRDIAQIHAGMLFIATESALEASEAQGRFLFDAYDVTETAPVFEARCSVDDLNYPPRAAPYLYDATRERVRAAAEREAAVIAEELGIEPGTAVNLLDPGVGGPLEDLMTRGRWTTEIARRDSAMACSLLETPDAALVSRTALLALFEALSRHGARPRSARIWRRVEVLLRGIARDPDQARLRPLVIGIAFNTVLTHRLKAEVLDELRVHGRNLKEGPSEFVRETAYRLFPAVLRDFPREMLGRRAALFDWERVPGRTEPWERASGKWGLATGPENRPVAPSITSAYSRTEPEAPSVLANGEQAAGCITQFALDRKDRSEGACVIAVERALELACGR</sequence>
<feature type="domain" description="Competence protein CoiA nuclease-like" evidence="2">
    <location>
        <begin position="212"/>
        <end position="277"/>
    </location>
</feature>
<proteinExistence type="predicted"/>
<gene>
    <name evidence="3" type="ORF">SAMN04488047_11530</name>
</gene>
<feature type="compositionally biased region" description="Polar residues" evidence="1">
    <location>
        <begin position="1"/>
        <end position="18"/>
    </location>
</feature>
<dbReference type="InterPro" id="IPR010330">
    <property type="entry name" value="CoiA_nuc"/>
</dbReference>
<reference evidence="3 4" key="1">
    <citation type="submission" date="2016-10" db="EMBL/GenBank/DDBJ databases">
        <authorList>
            <person name="de Groot N.N."/>
        </authorList>
    </citation>
    <scope>NUCLEOTIDE SEQUENCE [LARGE SCALE GENOMIC DNA]</scope>
    <source>
        <strain evidence="3 4">DSM 19547</strain>
    </source>
</reference>
<dbReference type="Proteomes" id="UP000199356">
    <property type="component" value="Unassembled WGS sequence"/>
</dbReference>
<dbReference type="Pfam" id="PF06054">
    <property type="entry name" value="CoiA_nuc"/>
    <property type="match status" value="1"/>
</dbReference>
<dbReference type="EMBL" id="FOXA01000015">
    <property type="protein sequence ID" value="SFP86586.1"/>
    <property type="molecule type" value="Genomic_DNA"/>
</dbReference>
<dbReference type="AlphaFoldDB" id="A0A1I5TW89"/>
<evidence type="ECO:0000313" key="3">
    <source>
        <dbReference type="EMBL" id="SFP86586.1"/>
    </source>
</evidence>
<evidence type="ECO:0000313" key="4">
    <source>
        <dbReference type="Proteomes" id="UP000199356"/>
    </source>
</evidence>
<accession>A0A1I5TW89</accession>